<proteinExistence type="predicted"/>
<dbReference type="AlphaFoldDB" id="A0A3N0XWF9"/>
<reference evidence="1 2" key="1">
    <citation type="submission" date="2018-10" db="EMBL/GenBank/DDBJ databases">
        <title>Genome assembly for a Yunnan-Guizhou Plateau 3E fish, Anabarilius grahami (Regan), and its evolutionary and genetic applications.</title>
        <authorList>
            <person name="Jiang W."/>
        </authorList>
    </citation>
    <scope>NUCLEOTIDE SEQUENCE [LARGE SCALE GENOMIC DNA]</scope>
    <source>
        <strain evidence="1">AG-KIZ</strain>
        <tissue evidence="1">Muscle</tissue>
    </source>
</reference>
<evidence type="ECO:0000313" key="2">
    <source>
        <dbReference type="Proteomes" id="UP000281406"/>
    </source>
</evidence>
<keyword evidence="2" id="KW-1185">Reference proteome</keyword>
<sequence>MPVCFALCNVSLRDVSLVWRPPDRSSFDGRNHTWKRCTRWAAEWTPPICLHTDQWRFGLVQRSHCSVMVEMGRLLLCEYLVDLSGGSIDTCQTRRSARSYSEKNHVVRARGSIHTRKSKLDSMGVFLAP</sequence>
<protein>
    <submittedName>
        <fullName evidence="1">Uncharacterized protein</fullName>
    </submittedName>
</protein>
<accession>A0A3N0XWF9</accession>
<dbReference type="EMBL" id="RJVU01058740">
    <property type="protein sequence ID" value="ROJ94862.1"/>
    <property type="molecule type" value="Genomic_DNA"/>
</dbReference>
<evidence type="ECO:0000313" key="1">
    <source>
        <dbReference type="EMBL" id="ROJ94862.1"/>
    </source>
</evidence>
<comment type="caution">
    <text evidence="1">The sequence shown here is derived from an EMBL/GenBank/DDBJ whole genome shotgun (WGS) entry which is preliminary data.</text>
</comment>
<gene>
    <name evidence="1" type="ORF">DPX16_8066</name>
</gene>
<organism evidence="1 2">
    <name type="scientific">Anabarilius grahami</name>
    <name type="common">Kanglang fish</name>
    <name type="synonym">Barilius grahami</name>
    <dbReference type="NCBI Taxonomy" id="495550"/>
    <lineage>
        <taxon>Eukaryota</taxon>
        <taxon>Metazoa</taxon>
        <taxon>Chordata</taxon>
        <taxon>Craniata</taxon>
        <taxon>Vertebrata</taxon>
        <taxon>Euteleostomi</taxon>
        <taxon>Actinopterygii</taxon>
        <taxon>Neopterygii</taxon>
        <taxon>Teleostei</taxon>
        <taxon>Ostariophysi</taxon>
        <taxon>Cypriniformes</taxon>
        <taxon>Xenocyprididae</taxon>
        <taxon>Xenocypridinae</taxon>
        <taxon>Xenocypridinae incertae sedis</taxon>
        <taxon>Anabarilius</taxon>
    </lineage>
</organism>
<name>A0A3N0XWF9_ANAGA</name>
<dbReference type="Proteomes" id="UP000281406">
    <property type="component" value="Unassembled WGS sequence"/>
</dbReference>